<protein>
    <submittedName>
        <fullName evidence="3">Uncharacterized protein</fullName>
    </submittedName>
</protein>
<dbReference type="Proteomes" id="UP000005408">
    <property type="component" value="Unassembled WGS sequence"/>
</dbReference>
<proteinExistence type="predicted"/>
<evidence type="ECO:0000313" key="4">
    <source>
        <dbReference type="Proteomes" id="UP000005408"/>
    </source>
</evidence>
<organism evidence="3 4">
    <name type="scientific">Magallana gigas</name>
    <name type="common">Pacific oyster</name>
    <name type="synonym">Crassostrea gigas</name>
    <dbReference type="NCBI Taxonomy" id="29159"/>
    <lineage>
        <taxon>Eukaryota</taxon>
        <taxon>Metazoa</taxon>
        <taxon>Spiralia</taxon>
        <taxon>Lophotrochozoa</taxon>
        <taxon>Mollusca</taxon>
        <taxon>Bivalvia</taxon>
        <taxon>Autobranchia</taxon>
        <taxon>Pteriomorphia</taxon>
        <taxon>Ostreida</taxon>
        <taxon>Ostreoidea</taxon>
        <taxon>Ostreidae</taxon>
        <taxon>Magallana</taxon>
    </lineage>
</organism>
<dbReference type="AlphaFoldDB" id="A0A8W8LII0"/>
<feature type="transmembrane region" description="Helical" evidence="2">
    <location>
        <begin position="294"/>
        <end position="318"/>
    </location>
</feature>
<name>A0A8W8LII0_MAGGI</name>
<keyword evidence="4" id="KW-1185">Reference proteome</keyword>
<keyword evidence="2" id="KW-1133">Transmembrane helix</keyword>
<evidence type="ECO:0000256" key="1">
    <source>
        <dbReference type="SAM" id="MobiDB-lite"/>
    </source>
</evidence>
<accession>A0A8W8LII0</accession>
<evidence type="ECO:0000313" key="3">
    <source>
        <dbReference type="EnsemblMetazoa" id="G28112.1:cds"/>
    </source>
</evidence>
<dbReference type="EnsemblMetazoa" id="G28112.1">
    <property type="protein sequence ID" value="G28112.1:cds"/>
    <property type="gene ID" value="G28112"/>
</dbReference>
<reference evidence="3" key="1">
    <citation type="submission" date="2022-08" db="UniProtKB">
        <authorList>
            <consortium name="EnsemblMetazoa"/>
        </authorList>
    </citation>
    <scope>IDENTIFICATION</scope>
    <source>
        <strain evidence="3">05x7-T-G4-1.051#20</strain>
    </source>
</reference>
<keyword evidence="2" id="KW-0472">Membrane</keyword>
<feature type="region of interest" description="Disordered" evidence="1">
    <location>
        <begin position="570"/>
        <end position="599"/>
    </location>
</feature>
<keyword evidence="2" id="KW-0812">Transmembrane</keyword>
<evidence type="ECO:0000256" key="2">
    <source>
        <dbReference type="SAM" id="Phobius"/>
    </source>
</evidence>
<sequence>MAMLCPVFKPIRREIGIQSVESYITMNWRRVLIVWELILSLSVVCYGCRVKFVNKEKPSEFCETCKKEAYEIGVCDKATGRPHRFRNLTVWRSKAVVPTNNVVDNTTEIEVDISGEYSPMVRGYLLIFMLDDGRMMCRSVMFPECKKPLASFSLAIDGISSMVPEMHQLMSDPAVTHDWISDVIISRSNSSYLKVTFDVKSRNVKWYAVELWDSLNNLIKSERTGKNYVIFRNITAGTYYTVVRILEMVEGSPSPCGRDVTDRRQPISCTDKRSELFEFPLRKTADTYQNTSEYTYLILSISLAIGGIVAVIGISVLVNTIRKRGCKRMLQRKRSSSVSLTIIATKCFPSKTIRKLEKTISAELNINCKKLCLSRRNIVPVNQISADIVVVILSRNSLDHMLALFEKPDKFSEKIIVFANADNTEYKASVLPRYPTFDISYDCDRLIKYLSISMTSKNHACMKKEDAQSELYGPWSNRGTSDLSFPDKDREKSIDVNSITYAIESVSQTIPPITLARTPVPRYSYTSHSDLGDSEVSTIFSGRSWFFPPDKDSDVDSAYVTQSECMKQINDSYDASRRTRRNNPGSLDVEAVSLGERSV</sequence>